<dbReference type="InterPro" id="IPR027417">
    <property type="entry name" value="P-loop_NTPase"/>
</dbReference>
<dbReference type="SUPFAM" id="SSF52540">
    <property type="entry name" value="P-loop containing nucleoside triphosphate hydrolases"/>
    <property type="match status" value="1"/>
</dbReference>
<organism evidence="2 3">
    <name type="scientific">Ferrovibrio xuzhouensis</name>
    <dbReference type="NCBI Taxonomy" id="1576914"/>
    <lineage>
        <taxon>Bacteria</taxon>
        <taxon>Pseudomonadati</taxon>
        <taxon>Pseudomonadota</taxon>
        <taxon>Alphaproteobacteria</taxon>
        <taxon>Rhodospirillales</taxon>
        <taxon>Rhodospirillaceae</taxon>
        <taxon>Ferrovibrio</taxon>
    </lineage>
</organism>
<evidence type="ECO:0000313" key="2">
    <source>
        <dbReference type="EMBL" id="MFC3677772.1"/>
    </source>
</evidence>
<reference evidence="3" key="1">
    <citation type="journal article" date="2019" name="Int. J. Syst. Evol. Microbiol.">
        <title>The Global Catalogue of Microorganisms (GCM) 10K type strain sequencing project: providing services to taxonomists for standard genome sequencing and annotation.</title>
        <authorList>
            <consortium name="The Broad Institute Genomics Platform"/>
            <consortium name="The Broad Institute Genome Sequencing Center for Infectious Disease"/>
            <person name="Wu L."/>
            <person name="Ma J."/>
        </authorList>
    </citation>
    <scope>NUCLEOTIDE SEQUENCE [LARGE SCALE GENOMIC DNA]</scope>
    <source>
        <strain evidence="3">KCTC 42182</strain>
    </source>
</reference>
<dbReference type="RefSeq" id="WP_379729362.1">
    <property type="nucleotide sequence ID" value="NZ_JBHRYJ010000005.1"/>
</dbReference>
<dbReference type="EMBL" id="JBHRYJ010000005">
    <property type="protein sequence ID" value="MFC3677772.1"/>
    <property type="molecule type" value="Genomic_DNA"/>
</dbReference>
<protein>
    <submittedName>
        <fullName evidence="2">AAA family ATPase</fullName>
    </submittedName>
</protein>
<gene>
    <name evidence="2" type="ORF">ACFOOQ_19625</name>
</gene>
<dbReference type="Gene3D" id="3.40.50.300">
    <property type="entry name" value="P-loop containing nucleotide triphosphate hydrolases"/>
    <property type="match status" value="1"/>
</dbReference>
<sequence>MSRADTNYVIHRDEAFERRCKRAYDGYHLPTLADLRRLSPFMCDSPQEDMQAFAERLLPRVKGTSRVANDLRKALKALTVEPGLDEVFRLSRCLARAEGKSVLRSGVAAAFVERCRFYAAALGDEASAAELAQRILRRCEKEHSDAIAVDLLRSALGWLACSTGSQGYGMSWSPLRSDRIEVRADHILRTYRRWFYEQGIAKQSDDAKSAGSDDPMAVLVQEAAPEGTLVVVPDIGGNKNNEFRAVNEQFKGIAGKPLPQVLAPDDLRPVLKALAAEFPHAAEIIALLTSELQPAKPVRHRPTILVGTPGSGKSRFCRRYLELLGVYHVVYSCGGIEDASLAGTARRWSSGEAALPLQMMAARRTASPGIILDEIEKVGTSRNNGNLLDALLSMLEPETSTQWFDRYIEAPVNLSGVLWFGTANALDGWRGPLQDRCRILRFPEPTAVHLPVLAPSLMADIVREFGMRPEWALPLTGEELCAVAQVWQGGSIRKLRRYLERVLLAREVCREVQ</sequence>
<dbReference type="InterPro" id="IPR027065">
    <property type="entry name" value="Lon_Prtase"/>
</dbReference>
<dbReference type="Pfam" id="PF00004">
    <property type="entry name" value="AAA"/>
    <property type="match status" value="1"/>
</dbReference>
<dbReference type="SMART" id="SM00382">
    <property type="entry name" value="AAA"/>
    <property type="match status" value="1"/>
</dbReference>
<dbReference type="PANTHER" id="PTHR43718">
    <property type="entry name" value="LON PROTEASE"/>
    <property type="match status" value="1"/>
</dbReference>
<dbReference type="InterPro" id="IPR003593">
    <property type="entry name" value="AAA+_ATPase"/>
</dbReference>
<dbReference type="Proteomes" id="UP001595711">
    <property type="component" value="Unassembled WGS sequence"/>
</dbReference>
<evidence type="ECO:0000313" key="3">
    <source>
        <dbReference type="Proteomes" id="UP001595711"/>
    </source>
</evidence>
<dbReference type="PANTHER" id="PTHR43718:SF2">
    <property type="entry name" value="LON PROTEASE HOMOLOG, MITOCHONDRIAL"/>
    <property type="match status" value="1"/>
</dbReference>
<dbReference type="InterPro" id="IPR003959">
    <property type="entry name" value="ATPase_AAA_core"/>
</dbReference>
<accession>A0ABV7VM42</accession>
<name>A0ABV7VM42_9PROT</name>
<evidence type="ECO:0000259" key="1">
    <source>
        <dbReference type="SMART" id="SM00382"/>
    </source>
</evidence>
<comment type="caution">
    <text evidence="2">The sequence shown here is derived from an EMBL/GenBank/DDBJ whole genome shotgun (WGS) entry which is preliminary data.</text>
</comment>
<keyword evidence="3" id="KW-1185">Reference proteome</keyword>
<feature type="domain" description="AAA+ ATPase" evidence="1">
    <location>
        <begin position="299"/>
        <end position="446"/>
    </location>
</feature>
<proteinExistence type="predicted"/>